<dbReference type="InterPro" id="IPR001752">
    <property type="entry name" value="Kinesin_motor_dom"/>
</dbReference>
<evidence type="ECO:0000256" key="3">
    <source>
        <dbReference type="ARBA" id="ARBA00022741"/>
    </source>
</evidence>
<dbReference type="Pfam" id="PF00225">
    <property type="entry name" value="Kinesin"/>
    <property type="match status" value="1"/>
</dbReference>
<dbReference type="GO" id="GO:0007018">
    <property type="term" value="P:microtubule-based movement"/>
    <property type="evidence" value="ECO:0007669"/>
    <property type="project" value="InterPro"/>
</dbReference>
<keyword evidence="3 6" id="KW-0547">Nucleotide-binding</keyword>
<dbReference type="GO" id="GO:0008017">
    <property type="term" value="F:microtubule binding"/>
    <property type="evidence" value="ECO:0007669"/>
    <property type="project" value="InterPro"/>
</dbReference>
<feature type="coiled-coil region" evidence="7">
    <location>
        <begin position="933"/>
        <end position="960"/>
    </location>
</feature>
<dbReference type="RefSeq" id="XP_015658884.1">
    <property type="nucleotide sequence ID" value="XM_015802440.1"/>
</dbReference>
<dbReference type="GO" id="GO:0051231">
    <property type="term" value="P:spindle elongation"/>
    <property type="evidence" value="ECO:0007669"/>
    <property type="project" value="TreeGrafter"/>
</dbReference>
<dbReference type="InterPro" id="IPR027417">
    <property type="entry name" value="P-loop_NTPase"/>
</dbReference>
<feature type="binding site" evidence="6">
    <location>
        <begin position="179"/>
        <end position="186"/>
    </location>
    <ligand>
        <name>ATP</name>
        <dbReference type="ChEBI" id="CHEBI:30616"/>
    </ligand>
</feature>
<proteinExistence type="inferred from homology"/>
<dbReference type="GO" id="GO:0005875">
    <property type="term" value="C:microtubule associated complex"/>
    <property type="evidence" value="ECO:0007669"/>
    <property type="project" value="TreeGrafter"/>
</dbReference>
<dbReference type="SMART" id="SM00129">
    <property type="entry name" value="KISc"/>
    <property type="match status" value="1"/>
</dbReference>
<comment type="caution">
    <text evidence="10">The sequence shown here is derived from an EMBL/GenBank/DDBJ whole genome shotgun (WGS) entry which is preliminary data.</text>
</comment>
<feature type="compositionally biased region" description="Polar residues" evidence="8">
    <location>
        <begin position="57"/>
        <end position="79"/>
    </location>
</feature>
<feature type="coiled-coil region" evidence="7">
    <location>
        <begin position="1551"/>
        <end position="1593"/>
    </location>
</feature>
<organism evidence="10 11">
    <name type="scientific">Leptomonas pyrrhocoris</name>
    <name type="common">Firebug parasite</name>
    <dbReference type="NCBI Taxonomy" id="157538"/>
    <lineage>
        <taxon>Eukaryota</taxon>
        <taxon>Discoba</taxon>
        <taxon>Euglenozoa</taxon>
        <taxon>Kinetoplastea</taxon>
        <taxon>Metakinetoplastina</taxon>
        <taxon>Trypanosomatida</taxon>
        <taxon>Trypanosomatidae</taxon>
        <taxon>Leishmaniinae</taxon>
        <taxon>Leptomonas</taxon>
    </lineage>
</organism>
<name>A0A0M9G1I3_LEPPY</name>
<dbReference type="OrthoDB" id="249110at2759"/>
<dbReference type="GeneID" id="26904964"/>
<feature type="coiled-coil region" evidence="7">
    <location>
        <begin position="453"/>
        <end position="732"/>
    </location>
</feature>
<dbReference type="SUPFAM" id="SSF52540">
    <property type="entry name" value="P-loop containing nucleoside triphosphate hydrolases"/>
    <property type="match status" value="1"/>
</dbReference>
<dbReference type="Gene3D" id="3.40.850.10">
    <property type="entry name" value="Kinesin motor domain"/>
    <property type="match status" value="1"/>
</dbReference>
<evidence type="ECO:0000313" key="11">
    <source>
        <dbReference type="Proteomes" id="UP000037923"/>
    </source>
</evidence>
<evidence type="ECO:0000256" key="6">
    <source>
        <dbReference type="PROSITE-ProRule" id="PRU00283"/>
    </source>
</evidence>
<gene>
    <name evidence="10" type="ORF">ABB37_04673</name>
</gene>
<dbReference type="InterPro" id="IPR036961">
    <property type="entry name" value="Kinesin_motor_dom_sf"/>
</dbReference>
<feature type="coiled-coil region" evidence="7">
    <location>
        <begin position="1132"/>
        <end position="1194"/>
    </location>
</feature>
<dbReference type="VEuPathDB" id="TriTrypDB:LpyrH10_08_1220"/>
<keyword evidence="11" id="KW-1185">Reference proteome</keyword>
<evidence type="ECO:0000259" key="9">
    <source>
        <dbReference type="PROSITE" id="PS50067"/>
    </source>
</evidence>
<dbReference type="Proteomes" id="UP000037923">
    <property type="component" value="Unassembled WGS sequence"/>
</dbReference>
<evidence type="ECO:0000256" key="8">
    <source>
        <dbReference type="SAM" id="MobiDB-lite"/>
    </source>
</evidence>
<dbReference type="GO" id="GO:0003777">
    <property type="term" value="F:microtubule motor activity"/>
    <property type="evidence" value="ECO:0007669"/>
    <property type="project" value="InterPro"/>
</dbReference>
<dbReference type="PRINTS" id="PR00380">
    <property type="entry name" value="KINESINHEAVY"/>
</dbReference>
<keyword evidence="5 7" id="KW-0175">Coiled coil</keyword>
<feature type="region of interest" description="Disordered" evidence="8">
    <location>
        <begin position="1"/>
        <end position="88"/>
    </location>
</feature>
<dbReference type="InterPro" id="IPR027640">
    <property type="entry name" value="Kinesin-like_fam"/>
</dbReference>
<dbReference type="EMBL" id="LGTL01000008">
    <property type="protein sequence ID" value="KPA80445.1"/>
    <property type="molecule type" value="Genomic_DNA"/>
</dbReference>
<sequence length="1729" mass="198982">MFPKELMRPLRMSSEGMPTAQSKKSRNLRSPSGMTPLTSLSQNQFSLKQGFLPSPRSLPSSAGASRPSCSVSGTFQPFSGSPGAQDEKVRVAVRCRPPNPTQGEQSDDVIVSMDPRTGQVFLLDQESSPSRVDIPLWSGAGLARDGSPPVSQVNVYETLGRPLLLHALEGYNSTLMAYGQTGSGKTYTMMGDYRDSDEGEGAGIIPRLCRELFMELASRSFTAPTGEHLSWEVHVRYVEIYCEKISDLLNSGASVGVREEITPNSATFALVGARRIPAASTEDLLQALAVGNRWRRTAATKSNDRSSRSHAIFSIDLTEIISFEEPDGTVASAPSKNLTIRLVDLAGSERVSETGVQGTQLKEVKDINLSLFTLGCVIECLSDGKRRGIKPPYRDSVLTKLLRDAFGGNSKTTMICTIGPCEAYRSQTIQTLHYAAKARRVMNKPRVKEDPSALELRRANEELLALRRQLEEAQRDGHHYASIEAELQEANARLRQEQRDARLRRQVMEKREAELATRLRELEDQRESYEAQMLALEAEADRARTQQKRRESELRRAHELADEYAQQRLKEMEEQRITSEAALRSKEDELLRSQRAIEDKMQAAEAAAKCRIDELQRQQTALEGQLKEKERLVSLQEREFRKKHKLAEEEARALEKRAFDMEEEWVEKVRALEAAAKQREEEVAQRMREVQGALCKAEAAARRTEEEMQQKWREADNEARRLQSEAAAKETELNRRMLDATRSAQQREMELNERLRIAECELNRRARESEQQLVEVESLKKAAARQTDSVKEKERTIDEQHSLRVEALQALENQLKQREAELKKHFEEIVQVQREWNQQRVEQQLKMQMENEAALHEVKQRSAATEQKEMDVRARNDALASKLRAQEMQLEKQQMDFLAQKSDFETAMQRDRHAMLRTREELQLAQDRNETQNQLTDDRLRELEANLRERRAELEATYQTREAALREKEASLAAVQDRAAAKDVELYQLQERLKTQQTDLQRRAHETRVERSRMQTDLITSLQVFEMNLSGSGARHGLEDMSTIRMSAEFKAGEGQDGITSEALNLREQRYFAAFESMYRGVLIREAEMEFRGLVRHNQLEVRDIQRRAQLTQESERVSALQMQFDAAVGERKTAESKAANLSEQITTLMQELEAQRGASMEVKVQMNAAVSAAQFAEAQLRQLRLDAYEAEGRQRDREQACQMSVAEAERKAEESQHARGAATAAALRLIIAFEEEQRRLLEHHHINELQSIHLLQISDRRVLDREGTVRKWQSLYRRRGEETNTAAAIAKDGDVARPQRTAEEAQRLRSLMRREETLEKKTDCLAAEWQRFEQRVADFDSYERTHKSEVARQESAVQKYLLELEAMDRRKAHEFAERERHLVEMAERLRARQAQVRTNAQGMFESLLQRSVEQQSALADAHEELKRVSLQREKYMEKERELLQMAQRGDTAAMQQLMQLHEEYVAAETKQLKQRARKLEREELRTKQRLDEQEKEIHRYLLEIEAEDIRRNELSQQGQEMMREAEARLSKAKFKEAAVRDLARQYHLEAMEAEEKSRVEETSLRRAEQETKKKLKIRKAELERKQQAASTAAETNERTLMEMETDLKTIVNKNKDTEHHIQSKDAEIKRQKKYYLDLSKMLEERDGMLRQEHKLRVCGTKNAGSLATDLLDVNDALRKQVITWKNKFDVLLHDGKVECEKCSWRNKKEASTCLCCGHTGILELTPIK</sequence>
<feature type="domain" description="Kinesin motor" evidence="9">
    <location>
        <begin position="88"/>
        <end position="441"/>
    </location>
</feature>
<evidence type="ECO:0000256" key="4">
    <source>
        <dbReference type="ARBA" id="ARBA00022840"/>
    </source>
</evidence>
<comment type="similarity">
    <text evidence="6">Belongs to the TRAFAC class myosin-kinesin ATPase superfamily. Kinesin family.</text>
</comment>
<evidence type="ECO:0000256" key="5">
    <source>
        <dbReference type="ARBA" id="ARBA00023054"/>
    </source>
</evidence>
<dbReference type="GO" id="GO:0007052">
    <property type="term" value="P:mitotic spindle organization"/>
    <property type="evidence" value="ECO:0007669"/>
    <property type="project" value="TreeGrafter"/>
</dbReference>
<protein>
    <submittedName>
        <fullName evidence="10">Putative kinesin</fullName>
    </submittedName>
</protein>
<dbReference type="GO" id="GO:0005524">
    <property type="term" value="F:ATP binding"/>
    <property type="evidence" value="ECO:0007669"/>
    <property type="project" value="UniProtKB-UniRule"/>
</dbReference>
<dbReference type="PANTHER" id="PTHR47969">
    <property type="entry name" value="CHROMOSOME-ASSOCIATED KINESIN KIF4A-RELATED"/>
    <property type="match status" value="1"/>
</dbReference>
<keyword evidence="4 6" id="KW-0067">ATP-binding</keyword>
<dbReference type="PANTHER" id="PTHR47969:SF15">
    <property type="entry name" value="CHROMOSOME-ASSOCIATED KINESIN KIF4A-RELATED"/>
    <property type="match status" value="1"/>
</dbReference>
<dbReference type="PROSITE" id="PS50067">
    <property type="entry name" value="KINESIN_MOTOR_2"/>
    <property type="match status" value="1"/>
</dbReference>
<comment type="subcellular location">
    <subcellularLocation>
        <location evidence="1">Cytoplasm</location>
    </subcellularLocation>
</comment>
<dbReference type="OMA" id="WEVHVRY"/>
<feature type="coiled-coil region" evidence="7">
    <location>
        <begin position="1470"/>
        <end position="1511"/>
    </location>
</feature>
<keyword evidence="2" id="KW-0963">Cytoplasm</keyword>
<keyword evidence="6" id="KW-0505">Motor protein</keyword>
<evidence type="ECO:0000313" key="10">
    <source>
        <dbReference type="EMBL" id="KPA80445.1"/>
    </source>
</evidence>
<feature type="coiled-coil region" evidence="7">
    <location>
        <begin position="766"/>
        <end position="835"/>
    </location>
</feature>
<evidence type="ECO:0000256" key="1">
    <source>
        <dbReference type="ARBA" id="ARBA00004496"/>
    </source>
</evidence>
<evidence type="ECO:0000256" key="2">
    <source>
        <dbReference type="ARBA" id="ARBA00022490"/>
    </source>
</evidence>
<reference evidence="10 11" key="1">
    <citation type="submission" date="2015-07" db="EMBL/GenBank/DDBJ databases">
        <title>High-quality genome of monoxenous trypanosomatid Leptomonas pyrrhocoris.</title>
        <authorList>
            <person name="Flegontov P."/>
            <person name="Butenko A."/>
            <person name="Firsov S."/>
            <person name="Vlcek C."/>
            <person name="Logacheva M.D."/>
            <person name="Field M."/>
            <person name="Filatov D."/>
            <person name="Flegontova O."/>
            <person name="Gerasimov E."/>
            <person name="Jackson A.P."/>
            <person name="Kelly S."/>
            <person name="Opperdoes F."/>
            <person name="O'Reilly A."/>
            <person name="Votypka J."/>
            <person name="Yurchenko V."/>
            <person name="Lukes J."/>
        </authorList>
    </citation>
    <scope>NUCLEOTIDE SEQUENCE [LARGE SCALE GENOMIC DNA]</scope>
    <source>
        <strain evidence="10">H10</strain>
    </source>
</reference>
<accession>A0A0M9G1I3</accession>
<evidence type="ECO:0000256" key="7">
    <source>
        <dbReference type="SAM" id="Coils"/>
    </source>
</evidence>
<dbReference type="GO" id="GO:0005737">
    <property type="term" value="C:cytoplasm"/>
    <property type="evidence" value="ECO:0007669"/>
    <property type="project" value="UniProtKB-SubCell"/>
</dbReference>
<feature type="compositionally biased region" description="Polar residues" evidence="8">
    <location>
        <begin position="28"/>
        <end position="47"/>
    </location>
</feature>